<organism evidence="1">
    <name type="scientific">Streptomyces sp. NBC_00060</name>
    <dbReference type="NCBI Taxonomy" id="2975636"/>
    <lineage>
        <taxon>Bacteria</taxon>
        <taxon>Bacillati</taxon>
        <taxon>Actinomycetota</taxon>
        <taxon>Actinomycetes</taxon>
        <taxon>Kitasatosporales</taxon>
        <taxon>Streptomycetaceae</taxon>
        <taxon>Streptomyces</taxon>
    </lineage>
</organism>
<evidence type="ECO:0000313" key="1">
    <source>
        <dbReference type="EMBL" id="WTU44632.1"/>
    </source>
</evidence>
<reference evidence="1" key="1">
    <citation type="submission" date="2022-10" db="EMBL/GenBank/DDBJ databases">
        <title>The complete genomes of actinobacterial strains from the NBC collection.</title>
        <authorList>
            <person name="Joergensen T.S."/>
            <person name="Alvarez Arevalo M."/>
            <person name="Sterndorff E.B."/>
            <person name="Faurdal D."/>
            <person name="Vuksanovic O."/>
            <person name="Mourched A.-S."/>
            <person name="Charusanti P."/>
            <person name="Shaw S."/>
            <person name="Blin K."/>
            <person name="Weber T."/>
        </authorList>
    </citation>
    <scope>NUCLEOTIDE SEQUENCE</scope>
    <source>
        <strain evidence="1">NBC_00060</strain>
    </source>
</reference>
<accession>A0AAU2HAV4</accession>
<evidence type="ECO:0008006" key="2">
    <source>
        <dbReference type="Google" id="ProtNLM"/>
    </source>
</evidence>
<protein>
    <recommendedName>
        <fullName evidence="2">WXG100 family type VII secretion target</fullName>
    </recommendedName>
</protein>
<name>A0AAU2HAV4_9ACTN</name>
<proteinExistence type="predicted"/>
<sequence length="109" mass="11509">MSQTPDGILAKNDDAMSGALAGLTQHLDEIESAGRAVRGIQAQVATAYQAGSGASHCAAIDDWLRIHARVTKVTENFRHGTHQVNYSIDEGEQDAGGYVNNLVFALGGK</sequence>
<dbReference type="EMBL" id="CP108253">
    <property type="protein sequence ID" value="WTU44632.1"/>
    <property type="molecule type" value="Genomic_DNA"/>
</dbReference>
<gene>
    <name evidence="1" type="ORF">OHV25_36095</name>
</gene>
<dbReference type="AlphaFoldDB" id="A0AAU2HAV4"/>